<evidence type="ECO:0000256" key="1">
    <source>
        <dbReference type="SAM" id="MobiDB-lite"/>
    </source>
</evidence>
<name>A0A7W7MUF6_9ACTN</name>
<sequence length="114" mass="11722">MSVNKRQILLVGGVAVLILIGLAVGRAARDEGPGTLDAPATQACDDFAAGVDDAETKTERLALADKVNKSSAQSDNEAISEKAAAMGRSANGSTKEWQAGADDFAQACRDAGWT</sequence>
<feature type="region of interest" description="Disordered" evidence="1">
    <location>
        <begin position="66"/>
        <end position="98"/>
    </location>
</feature>
<evidence type="ECO:0000313" key="3">
    <source>
        <dbReference type="Proteomes" id="UP000578112"/>
    </source>
</evidence>
<evidence type="ECO:0000313" key="2">
    <source>
        <dbReference type="EMBL" id="MBB4766715.1"/>
    </source>
</evidence>
<protein>
    <submittedName>
        <fullName evidence="2">Uncharacterized protein</fullName>
    </submittedName>
</protein>
<comment type="caution">
    <text evidence="2">The sequence shown here is derived from an EMBL/GenBank/DDBJ whole genome shotgun (WGS) entry which is preliminary data.</text>
</comment>
<dbReference type="EMBL" id="JACHNH010000001">
    <property type="protein sequence ID" value="MBB4766715.1"/>
    <property type="molecule type" value="Genomic_DNA"/>
</dbReference>
<dbReference type="Proteomes" id="UP000578112">
    <property type="component" value="Unassembled WGS sequence"/>
</dbReference>
<keyword evidence="3" id="KW-1185">Reference proteome</keyword>
<dbReference type="AlphaFoldDB" id="A0A7W7MUF6"/>
<organism evidence="2 3">
    <name type="scientific">Actinoplanes digitatis</name>
    <dbReference type="NCBI Taxonomy" id="1868"/>
    <lineage>
        <taxon>Bacteria</taxon>
        <taxon>Bacillati</taxon>
        <taxon>Actinomycetota</taxon>
        <taxon>Actinomycetes</taxon>
        <taxon>Micromonosporales</taxon>
        <taxon>Micromonosporaceae</taxon>
        <taxon>Actinoplanes</taxon>
    </lineage>
</organism>
<accession>A0A7W7MUF6</accession>
<dbReference type="RefSeq" id="WP_184997824.1">
    <property type="nucleotide sequence ID" value="NZ_BOMK01000052.1"/>
</dbReference>
<proteinExistence type="predicted"/>
<reference evidence="2 3" key="1">
    <citation type="submission" date="2020-08" db="EMBL/GenBank/DDBJ databases">
        <title>Sequencing the genomes of 1000 actinobacteria strains.</title>
        <authorList>
            <person name="Klenk H.-P."/>
        </authorList>
    </citation>
    <scope>NUCLEOTIDE SEQUENCE [LARGE SCALE GENOMIC DNA]</scope>
    <source>
        <strain evidence="2 3">DSM 43149</strain>
    </source>
</reference>
<gene>
    <name evidence="2" type="ORF">BJ971_007271</name>
</gene>